<dbReference type="PRINTS" id="PR00081">
    <property type="entry name" value="GDHRDH"/>
</dbReference>
<protein>
    <submittedName>
        <fullName evidence="2">NAD(P)-dependent dehydrogenase, short-chain alcohol dehydrogenase family</fullName>
    </submittedName>
</protein>
<dbReference type="InterPro" id="IPR002347">
    <property type="entry name" value="SDR_fam"/>
</dbReference>
<dbReference type="EMBL" id="FQZF01000029">
    <property type="protein sequence ID" value="SHK05004.1"/>
    <property type="molecule type" value="Genomic_DNA"/>
</dbReference>
<dbReference type="GO" id="GO:0030497">
    <property type="term" value="P:fatty acid elongation"/>
    <property type="evidence" value="ECO:0007669"/>
    <property type="project" value="TreeGrafter"/>
</dbReference>
<accession>A0A1M6PAP4</accession>
<comment type="similarity">
    <text evidence="1">Belongs to the short-chain dehydrogenases/reductases (SDR) family.</text>
</comment>
<name>A0A1M6PAP4_9PROT</name>
<dbReference type="NCBIfam" id="NF005559">
    <property type="entry name" value="PRK07231.1"/>
    <property type="match status" value="1"/>
</dbReference>
<sequence>MLLSGQCALVTGAGQGNGAAMALGLAQHGARVAVTDIDAGLAAETASRIAEAGGAATPYALDVTDLDSCRALATRIAAEMGNLSVLVNNAGVCPRHSVDDEALDRAWDAAMDINLRGTMNVTRAFLPALRATRGRIVNIASIASFVSTNTSVSYPVSKAGVRALTQALAQELAPDGVRVNAIAPGTFATRMTEATRLNPDRSERFLARIPMRRYGEPEELVGPVVFLASDMSSYVTGSTLVVDGGYLAV</sequence>
<organism evidence="2 3">
    <name type="scientific">Muricoccus roseus</name>
    <dbReference type="NCBI Taxonomy" id="198092"/>
    <lineage>
        <taxon>Bacteria</taxon>
        <taxon>Pseudomonadati</taxon>
        <taxon>Pseudomonadota</taxon>
        <taxon>Alphaproteobacteria</taxon>
        <taxon>Acetobacterales</taxon>
        <taxon>Roseomonadaceae</taxon>
        <taxon>Muricoccus</taxon>
    </lineage>
</organism>
<proteinExistence type="inferred from homology"/>
<dbReference type="Proteomes" id="UP000184387">
    <property type="component" value="Unassembled WGS sequence"/>
</dbReference>
<dbReference type="Pfam" id="PF13561">
    <property type="entry name" value="adh_short_C2"/>
    <property type="match status" value="1"/>
</dbReference>
<evidence type="ECO:0000313" key="3">
    <source>
        <dbReference type="Proteomes" id="UP000184387"/>
    </source>
</evidence>
<dbReference type="PANTHER" id="PTHR42760:SF135">
    <property type="entry name" value="BLL7886 PROTEIN"/>
    <property type="match status" value="1"/>
</dbReference>
<dbReference type="RefSeq" id="WP_073138116.1">
    <property type="nucleotide sequence ID" value="NZ_FQZF01000029.1"/>
</dbReference>
<evidence type="ECO:0000313" key="2">
    <source>
        <dbReference type="EMBL" id="SHK05004.1"/>
    </source>
</evidence>
<keyword evidence="3" id="KW-1185">Reference proteome</keyword>
<dbReference type="GO" id="GO:0016616">
    <property type="term" value="F:oxidoreductase activity, acting on the CH-OH group of donors, NAD or NADP as acceptor"/>
    <property type="evidence" value="ECO:0007669"/>
    <property type="project" value="TreeGrafter"/>
</dbReference>
<evidence type="ECO:0000256" key="1">
    <source>
        <dbReference type="ARBA" id="ARBA00006484"/>
    </source>
</evidence>
<dbReference type="InterPro" id="IPR020904">
    <property type="entry name" value="Sc_DH/Rdtase_CS"/>
</dbReference>
<dbReference type="OrthoDB" id="9780084at2"/>
<dbReference type="SUPFAM" id="SSF51735">
    <property type="entry name" value="NAD(P)-binding Rossmann-fold domains"/>
    <property type="match status" value="1"/>
</dbReference>
<dbReference type="FunFam" id="3.40.50.720:FF:000084">
    <property type="entry name" value="Short-chain dehydrogenase reductase"/>
    <property type="match status" value="1"/>
</dbReference>
<dbReference type="PANTHER" id="PTHR42760">
    <property type="entry name" value="SHORT-CHAIN DEHYDROGENASES/REDUCTASES FAMILY MEMBER"/>
    <property type="match status" value="1"/>
</dbReference>
<dbReference type="AlphaFoldDB" id="A0A1M6PAP4"/>
<reference evidence="2 3" key="1">
    <citation type="submission" date="2016-11" db="EMBL/GenBank/DDBJ databases">
        <authorList>
            <person name="Jaros S."/>
            <person name="Januszkiewicz K."/>
            <person name="Wedrychowicz H."/>
        </authorList>
    </citation>
    <scope>NUCLEOTIDE SEQUENCE [LARGE SCALE GENOMIC DNA]</scope>
    <source>
        <strain evidence="2 3">DSM 14916</strain>
    </source>
</reference>
<gene>
    <name evidence="2" type="ORF">SAMN02745194_04060</name>
</gene>
<dbReference type="STRING" id="198092.SAMN02745194_04060"/>
<dbReference type="PROSITE" id="PS00061">
    <property type="entry name" value="ADH_SHORT"/>
    <property type="match status" value="1"/>
</dbReference>
<dbReference type="PRINTS" id="PR00080">
    <property type="entry name" value="SDRFAMILY"/>
</dbReference>
<dbReference type="Gene3D" id="3.40.50.720">
    <property type="entry name" value="NAD(P)-binding Rossmann-like Domain"/>
    <property type="match status" value="1"/>
</dbReference>
<dbReference type="InterPro" id="IPR036291">
    <property type="entry name" value="NAD(P)-bd_dom_sf"/>
</dbReference>